<dbReference type="EMBL" id="JAYFUI010000054">
    <property type="protein sequence ID" value="MEA5670507.1"/>
    <property type="molecule type" value="Genomic_DNA"/>
</dbReference>
<accession>A0ABU5VAX1</accession>
<proteinExistence type="predicted"/>
<organism evidence="1 2">
    <name type="scientific">Pseudomonas machongensis</name>
    <dbReference type="NCBI Taxonomy" id="3110229"/>
    <lineage>
        <taxon>Bacteria</taxon>
        <taxon>Pseudomonadati</taxon>
        <taxon>Pseudomonadota</taxon>
        <taxon>Gammaproteobacteria</taxon>
        <taxon>Pseudomonadales</taxon>
        <taxon>Pseudomonadaceae</taxon>
        <taxon>Pseudomonas</taxon>
    </lineage>
</organism>
<protein>
    <submittedName>
        <fullName evidence="1">Uncharacterized protein</fullName>
    </submittedName>
</protein>
<reference evidence="1 2" key="1">
    <citation type="submission" date="2023-12" db="EMBL/GenBank/DDBJ databases">
        <title>Pseudomonas machongensis sp. nov., isolated from wilted pepper plants (Capsicum annuum).</title>
        <authorList>
            <person name="Qiu M."/>
            <person name="Li Y."/>
            <person name="Liu Q."/>
            <person name="Zhang X."/>
            <person name="Huang Y."/>
            <person name="Guo R."/>
            <person name="Hu M."/>
            <person name="Zhou J."/>
            <person name="Zhou X."/>
        </authorList>
    </citation>
    <scope>NUCLEOTIDE SEQUENCE [LARGE SCALE GENOMIC DNA]</scope>
    <source>
        <strain evidence="1 2">MH2</strain>
    </source>
</reference>
<dbReference type="RefSeq" id="WP_323452549.1">
    <property type="nucleotide sequence ID" value="NZ_JAYFUI010000054.1"/>
</dbReference>
<evidence type="ECO:0000313" key="1">
    <source>
        <dbReference type="EMBL" id="MEA5670507.1"/>
    </source>
</evidence>
<comment type="caution">
    <text evidence="1">The sequence shown here is derived from an EMBL/GenBank/DDBJ whole genome shotgun (WGS) entry which is preliminary data.</text>
</comment>
<dbReference type="Proteomes" id="UP001302573">
    <property type="component" value="Unassembled WGS sequence"/>
</dbReference>
<evidence type="ECO:0000313" key="2">
    <source>
        <dbReference type="Proteomes" id="UP001302573"/>
    </source>
</evidence>
<name>A0ABU5VAX1_9PSED</name>
<keyword evidence="2" id="KW-1185">Reference proteome</keyword>
<gene>
    <name evidence="1" type="ORF">VA602_04055</name>
</gene>
<sequence>MQSRVKLNAGESLKFISSHSKGFIAEEDITEYSVVDSQGQIVGAVVHRDHTAVNGFRRSQSVRQTDINGKVIVDESWTGD</sequence>